<accession>A0AAV2DBS5</accession>
<dbReference type="Proteomes" id="UP001497516">
    <property type="component" value="Chromosome 2"/>
</dbReference>
<sequence length="111" mass="11937">MNCLLAQIASLGTDAENEWQDDEVPMVAIKAAQLIGVEVELADEVCAVVEDKEEDLAVESFGHKQPLLTFVVGLPLSQSSNTTLTTVEKSHDDGNTVEDNSWSAKVEAPIP</sequence>
<dbReference type="EMBL" id="OZ034815">
    <property type="protein sequence ID" value="CAL1371324.1"/>
    <property type="molecule type" value="Genomic_DNA"/>
</dbReference>
<evidence type="ECO:0000313" key="3">
    <source>
        <dbReference type="Proteomes" id="UP001497516"/>
    </source>
</evidence>
<gene>
    <name evidence="2" type="ORF">LTRI10_LOCUS13397</name>
</gene>
<proteinExistence type="predicted"/>
<reference evidence="2 3" key="1">
    <citation type="submission" date="2024-04" db="EMBL/GenBank/DDBJ databases">
        <authorList>
            <person name="Fracassetti M."/>
        </authorList>
    </citation>
    <scope>NUCLEOTIDE SEQUENCE [LARGE SCALE GENOMIC DNA]</scope>
</reference>
<dbReference type="AlphaFoldDB" id="A0AAV2DBS5"/>
<organism evidence="2 3">
    <name type="scientific">Linum trigynum</name>
    <dbReference type="NCBI Taxonomy" id="586398"/>
    <lineage>
        <taxon>Eukaryota</taxon>
        <taxon>Viridiplantae</taxon>
        <taxon>Streptophyta</taxon>
        <taxon>Embryophyta</taxon>
        <taxon>Tracheophyta</taxon>
        <taxon>Spermatophyta</taxon>
        <taxon>Magnoliopsida</taxon>
        <taxon>eudicotyledons</taxon>
        <taxon>Gunneridae</taxon>
        <taxon>Pentapetalae</taxon>
        <taxon>rosids</taxon>
        <taxon>fabids</taxon>
        <taxon>Malpighiales</taxon>
        <taxon>Linaceae</taxon>
        <taxon>Linum</taxon>
    </lineage>
</organism>
<evidence type="ECO:0000256" key="1">
    <source>
        <dbReference type="SAM" id="MobiDB-lite"/>
    </source>
</evidence>
<protein>
    <submittedName>
        <fullName evidence="2">Uncharacterized protein</fullName>
    </submittedName>
</protein>
<evidence type="ECO:0000313" key="2">
    <source>
        <dbReference type="EMBL" id="CAL1371324.1"/>
    </source>
</evidence>
<feature type="region of interest" description="Disordered" evidence="1">
    <location>
        <begin position="83"/>
        <end position="111"/>
    </location>
</feature>
<keyword evidence="3" id="KW-1185">Reference proteome</keyword>
<name>A0AAV2DBS5_9ROSI</name>